<dbReference type="Proteomes" id="UP000515240">
    <property type="component" value="Chromosome"/>
</dbReference>
<sequence>MFPFISRNKTPETPEPTPAPAKAAAAPHPLDGVTGGAFSAATSGERAAKVREWLGTNPGAEQLQEVFKELSARDKGAAKAIRERLEELRRAKGQEAIAAEWAEKAGKLLGASKLNIADALAWQRDAAKAGAPLSKEPLAALKIQLADRIKTIEDLQHRVQVQREAAVLLAQRVEVLSTKSYKDAQGAEAALATDVQHWQDQAAVLEGDASWGSVEARYPTMLDASKSQLLVVWDAFQSALKLTLAAAEDAQAALPTVPVWADEIRAGRGLPTEAEQAAARAAAAKPPADPQEAKRGKHAVQEALKALQAHTAEGHGKGASNAAQQLRAVLKQHGKQIDQELESQVNTALIAAGELEGWQRWSTDKVREELLAKAQGLLARPEGQELGGRKLQEALRQLREDWKKADQSGPTNHALWKKFDEACNAAYKHVEVWLSKVREEGAKHRAEREALIAELKAWVEAHKASTDWKRVQRDLFQFGDRWRASGHVGEKAYAELQDAWKAAHHAATAPLHAAQKASIARRDAMIAQAVELAAAPNLNIDAVRELQRQWQTEAQGVPMDRRHEQKLWDAFRKPLDEAFARKTQQRERVQHHMSARDQAVLDASKALEAANHSGDAAQIQAALDGLQQALQAQQAPVEQAPAAAPAPVVAPAVIAEPEAEPAEAETNGGADAQAPQEGTEPQAEEAAAPAAAPAPVAKPVIAQRSGDDRPGMRRDAPAAPAGRGGKPGGDRRDSRDGRDSRGPRPDRGQERRGPDDRFGRGDRMDRAPREDRGPRLGDAAFRAQRDAVEHAQAALRKLATQAHGQALTQMMDAWSQRNAELLPNAQDLGRLASGARNSWGQAIAAPAAGDGREAMLRLEMAAEVPTPAEHITARRALQLQLLTRRNDPSPQETWQQDVAKVLASSSDEAVARRLQNALKALLKK</sequence>
<dbReference type="RefSeq" id="WP_182323832.1">
    <property type="nucleotide sequence ID" value="NZ_CP058554.1"/>
</dbReference>
<keyword evidence="3" id="KW-1185">Reference proteome</keyword>
<reference evidence="2 3" key="1">
    <citation type="journal article" date="2020" name="G3 (Bethesda)">
        <title>CeMbio - The Caenorhabditis elegans Microbiome Resource.</title>
        <authorList>
            <person name="Dirksen P."/>
            <person name="Assie A."/>
            <person name="Zimmermann J."/>
            <person name="Zhang F."/>
            <person name="Tietje A.M."/>
            <person name="Marsh S.A."/>
            <person name="Felix M.A."/>
            <person name="Shapira M."/>
            <person name="Kaleta C."/>
            <person name="Schulenburg H."/>
            <person name="Samuel B."/>
        </authorList>
    </citation>
    <scope>NUCLEOTIDE SEQUENCE [LARGE SCALE GENOMIC DNA]</scope>
    <source>
        <strain evidence="2 3">BIGb0172</strain>
    </source>
</reference>
<dbReference type="EMBL" id="CP058554">
    <property type="protein sequence ID" value="QMV74303.1"/>
    <property type="molecule type" value="Genomic_DNA"/>
</dbReference>
<dbReference type="KEGG" id="cpis:HS961_16500"/>
<protein>
    <submittedName>
        <fullName evidence="2">DUF349 domain-containing protein</fullName>
    </submittedName>
</protein>
<feature type="compositionally biased region" description="Low complexity" evidence="1">
    <location>
        <begin position="672"/>
        <end position="703"/>
    </location>
</feature>
<dbReference type="AlphaFoldDB" id="A0A7G5EJX8"/>
<feature type="compositionally biased region" description="Low complexity" evidence="1">
    <location>
        <begin position="273"/>
        <end position="286"/>
    </location>
</feature>
<dbReference type="Pfam" id="PF03993">
    <property type="entry name" value="DUF349"/>
    <property type="match status" value="1"/>
</dbReference>
<feature type="region of interest" description="Disordered" evidence="1">
    <location>
        <begin position="659"/>
        <end position="777"/>
    </location>
</feature>
<name>A0A7G5EJX8_9BURK</name>
<feature type="compositionally biased region" description="Basic and acidic residues" evidence="1">
    <location>
        <begin position="728"/>
        <end position="775"/>
    </location>
</feature>
<evidence type="ECO:0000313" key="3">
    <source>
        <dbReference type="Proteomes" id="UP000515240"/>
    </source>
</evidence>
<evidence type="ECO:0000256" key="1">
    <source>
        <dbReference type="SAM" id="MobiDB-lite"/>
    </source>
</evidence>
<proteinExistence type="predicted"/>
<feature type="region of interest" description="Disordered" evidence="1">
    <location>
        <begin position="1"/>
        <end position="35"/>
    </location>
</feature>
<organism evidence="2 3">
    <name type="scientific">Comamonas piscis</name>
    <dbReference type="NCBI Taxonomy" id="1562974"/>
    <lineage>
        <taxon>Bacteria</taxon>
        <taxon>Pseudomonadati</taxon>
        <taxon>Pseudomonadota</taxon>
        <taxon>Betaproteobacteria</taxon>
        <taxon>Burkholderiales</taxon>
        <taxon>Comamonadaceae</taxon>
        <taxon>Comamonas</taxon>
    </lineage>
</organism>
<feature type="compositionally biased region" description="Basic and acidic residues" evidence="1">
    <location>
        <begin position="705"/>
        <end position="716"/>
    </location>
</feature>
<evidence type="ECO:0000313" key="2">
    <source>
        <dbReference type="EMBL" id="QMV74303.1"/>
    </source>
</evidence>
<gene>
    <name evidence="2" type="ORF">HS961_16500</name>
</gene>
<dbReference type="InterPro" id="IPR007139">
    <property type="entry name" value="DUF349"/>
</dbReference>
<feature type="region of interest" description="Disordered" evidence="1">
    <location>
        <begin position="272"/>
        <end position="297"/>
    </location>
</feature>
<accession>A0A7G5EJX8</accession>